<dbReference type="AlphaFoldDB" id="A7I8T0"/>
<organism evidence="1 2">
    <name type="scientific">Methanoregula boonei (strain DSM 21154 / JCM 14090 / 6A8)</name>
    <dbReference type="NCBI Taxonomy" id="456442"/>
    <lineage>
        <taxon>Archaea</taxon>
        <taxon>Methanobacteriati</taxon>
        <taxon>Methanobacteriota</taxon>
        <taxon>Stenosarchaea group</taxon>
        <taxon>Methanomicrobia</taxon>
        <taxon>Methanomicrobiales</taxon>
        <taxon>Methanoregulaceae</taxon>
        <taxon>Methanoregula</taxon>
    </lineage>
</organism>
<name>A7I8T0_METB6</name>
<dbReference type="GO" id="GO:0042398">
    <property type="term" value="P:modified amino acid biosynthetic process"/>
    <property type="evidence" value="ECO:0007669"/>
    <property type="project" value="InterPro"/>
</dbReference>
<dbReference type="EMBL" id="CP000780">
    <property type="protein sequence ID" value="ABS56141.1"/>
    <property type="molecule type" value="Genomic_DNA"/>
</dbReference>
<dbReference type="KEGG" id="mbn:Mboo_1624"/>
<gene>
    <name evidence="1" type="ordered locus">Mboo_1624</name>
</gene>
<evidence type="ECO:0000313" key="1">
    <source>
        <dbReference type="EMBL" id="ABS56141.1"/>
    </source>
</evidence>
<dbReference type="OrthoDB" id="359218at2157"/>
<dbReference type="InterPro" id="IPR014746">
    <property type="entry name" value="Gln_synth/guanido_kin_cat_dom"/>
</dbReference>
<reference evidence="2" key="1">
    <citation type="journal article" date="2015" name="Microbiology">
        <title>Genome of Methanoregula boonei 6A8 reveals adaptations to oligotrophic peatland environments.</title>
        <authorList>
            <person name="Braeuer S."/>
            <person name="Cadillo-Quiroz H."/>
            <person name="Kyrpides N."/>
            <person name="Woyke T."/>
            <person name="Goodwin L."/>
            <person name="Detter C."/>
            <person name="Podell S."/>
            <person name="Yavitt J.B."/>
            <person name="Zinder S.H."/>
        </authorList>
    </citation>
    <scope>NUCLEOTIDE SEQUENCE [LARGE SCALE GENOMIC DNA]</scope>
    <source>
        <strain evidence="2">DSM 21154 / JCM 14090 / 6A8</strain>
    </source>
</reference>
<dbReference type="Proteomes" id="UP000002408">
    <property type="component" value="Chromosome"/>
</dbReference>
<accession>A7I8T0</accession>
<dbReference type="STRING" id="456442.Mboo_1624"/>
<dbReference type="GO" id="GO:0004357">
    <property type="term" value="F:glutamate-cysteine ligase activity"/>
    <property type="evidence" value="ECO:0007669"/>
    <property type="project" value="InterPro"/>
</dbReference>
<dbReference type="InterPro" id="IPR006336">
    <property type="entry name" value="GCS2"/>
</dbReference>
<evidence type="ECO:0000313" key="2">
    <source>
        <dbReference type="Proteomes" id="UP000002408"/>
    </source>
</evidence>
<dbReference type="SUPFAM" id="SSF55931">
    <property type="entry name" value="Glutamine synthetase/guanido kinase"/>
    <property type="match status" value="1"/>
</dbReference>
<dbReference type="PANTHER" id="PTHR36510:SF1">
    <property type="entry name" value="GLUTAMATE--CYSTEINE LIGASE 2-RELATED"/>
    <property type="match status" value="1"/>
</dbReference>
<dbReference type="InterPro" id="IPR050141">
    <property type="entry name" value="GCL_type2/YbdK_subfam"/>
</dbReference>
<sequence length="370" mass="41835">MTVGTEHEYSINDAHFTALPVSDQIIKAICGRFESEIRFGEVNLGKELQKSVIEFVPRTPASGPAALEAQIFSGIEKFYRVFPARYHLLGLGMHPTLTLDRAIVWDHDEGEYYEAYDRLFNIRQHGWLNIQALQINLSYAGEKDLLVQYNRIRTLLPYLIALSASSPMVEGRLTGAMDNRLLFYRENQKEIPGICSGIIPARLSSVAEYKSAQEVIYTELRERDAAILCEEWLNSSGLIIRFSRQCLEIKALDEQECVRSDMAFVAFVSSLLRCTTLPVESDQDSLLALTETAIRQGTAGLLPELEALYSHAWRKATAEERQYLPVIKERIAKGSLAEQIAERYRKEQAIEPVLADLAQCLRANRPYGAE</sequence>
<dbReference type="Gene3D" id="3.30.590.20">
    <property type="match status" value="1"/>
</dbReference>
<dbReference type="PANTHER" id="PTHR36510">
    <property type="entry name" value="GLUTAMATE--CYSTEINE LIGASE 2-RELATED"/>
    <property type="match status" value="1"/>
</dbReference>
<dbReference type="HOGENOM" id="CLU_056152_0_0_2"/>
<dbReference type="GeneID" id="5412193"/>
<dbReference type="eggNOG" id="arCOG02723">
    <property type="taxonomic scope" value="Archaea"/>
</dbReference>
<dbReference type="RefSeq" id="WP_012107187.1">
    <property type="nucleotide sequence ID" value="NC_009712.1"/>
</dbReference>
<dbReference type="Pfam" id="PF04107">
    <property type="entry name" value="GCS2"/>
    <property type="match status" value="1"/>
</dbReference>
<keyword evidence="2" id="KW-1185">Reference proteome</keyword>
<protein>
    <submittedName>
        <fullName evidence="1">Glutamate--cysteine ligase, GCS2</fullName>
    </submittedName>
</protein>
<proteinExistence type="predicted"/>
<keyword evidence="1" id="KW-0436">Ligase</keyword>